<dbReference type="Pfam" id="PF02525">
    <property type="entry name" value="Flavodoxin_2"/>
    <property type="match status" value="1"/>
</dbReference>
<dbReference type="STRING" id="1122213.GCA_000423365_00702"/>
<comment type="function">
    <text evidence="6">Quinone reductase that provides resistance to thiol-specific stress caused by electrophilic quinones.</text>
</comment>
<comment type="similarity">
    <text evidence="6">Belongs to the azoreductase type 1 family.</text>
</comment>
<dbReference type="InterPro" id="IPR003680">
    <property type="entry name" value="Flavodoxin_fold"/>
</dbReference>
<dbReference type="GO" id="GO:0016652">
    <property type="term" value="F:oxidoreductase activity, acting on NAD(P)H as acceptor"/>
    <property type="evidence" value="ECO:0007669"/>
    <property type="project" value="UniProtKB-UniRule"/>
</dbReference>
<dbReference type="EMBL" id="CP021330">
    <property type="protein sequence ID" value="AVX05518.1"/>
    <property type="molecule type" value="Genomic_DNA"/>
</dbReference>
<name>A0A2R4MHJ8_9HYPH</name>
<dbReference type="InterPro" id="IPR023048">
    <property type="entry name" value="NADH:quinone_OxRdtase_FMN_depd"/>
</dbReference>
<dbReference type="Gene3D" id="3.40.50.360">
    <property type="match status" value="1"/>
</dbReference>
<evidence type="ECO:0000313" key="8">
    <source>
        <dbReference type="EMBL" id="AVX05518.1"/>
    </source>
</evidence>
<protein>
    <recommendedName>
        <fullName evidence="6">FMN dependent NADH:quinone oxidoreductase</fullName>
        <ecNumber evidence="6">1.6.5.-</ecNumber>
    </recommendedName>
    <alternativeName>
        <fullName evidence="6">Azo-dye reductase</fullName>
    </alternativeName>
    <alternativeName>
        <fullName evidence="6">FMN-dependent NADH-azo compound oxidoreductase</fullName>
    </alternativeName>
    <alternativeName>
        <fullName evidence="6">FMN-dependent NADH-azoreductase</fullName>
        <ecNumber evidence="6">1.7.1.17</ecNumber>
    </alternativeName>
</protein>
<comment type="catalytic activity">
    <reaction evidence="6">
        <text>2 a quinone + NADH + H(+) = 2 a 1,4-benzosemiquinone + NAD(+)</text>
        <dbReference type="Rhea" id="RHEA:65952"/>
        <dbReference type="ChEBI" id="CHEBI:15378"/>
        <dbReference type="ChEBI" id="CHEBI:57540"/>
        <dbReference type="ChEBI" id="CHEBI:57945"/>
        <dbReference type="ChEBI" id="CHEBI:132124"/>
        <dbReference type="ChEBI" id="CHEBI:134225"/>
    </reaction>
</comment>
<dbReference type="PANTHER" id="PTHR43741">
    <property type="entry name" value="FMN-DEPENDENT NADH-AZOREDUCTASE 1"/>
    <property type="match status" value="1"/>
</dbReference>
<dbReference type="InterPro" id="IPR050104">
    <property type="entry name" value="FMN-dep_NADH:Q_OxRdtase_AzoR1"/>
</dbReference>
<comment type="function">
    <text evidence="6">Also exhibits azoreductase activity. Catalyzes the reductive cleavage of the azo bond in aromatic azo compounds to the corresponding amines.</text>
</comment>
<comment type="subunit">
    <text evidence="6">Homodimer.</text>
</comment>
<keyword evidence="9" id="KW-1185">Reference proteome</keyword>
<dbReference type="InterPro" id="IPR029039">
    <property type="entry name" value="Flavoprotein-like_sf"/>
</dbReference>
<dbReference type="RefSeq" id="WP_117396387.1">
    <property type="nucleotide sequence ID" value="NZ_CP021330.1"/>
</dbReference>
<evidence type="ECO:0000259" key="7">
    <source>
        <dbReference type="Pfam" id="PF02525"/>
    </source>
</evidence>
<reference evidence="8 9" key="1">
    <citation type="submission" date="2017-05" db="EMBL/GenBank/DDBJ databases">
        <title>Genome Analysis of Maritalea myrionectae HL2708#5.</title>
        <authorList>
            <consortium name="Cotde Inc.-PKNU"/>
            <person name="Jang D."/>
            <person name="Oh H.-M."/>
        </authorList>
    </citation>
    <scope>NUCLEOTIDE SEQUENCE [LARGE SCALE GENOMIC DNA]</scope>
    <source>
        <strain evidence="8 9">HL2708#5</strain>
    </source>
</reference>
<comment type="catalytic activity">
    <reaction evidence="5">
        <text>N,N-dimethyl-1,4-phenylenediamine + anthranilate + 2 NAD(+) = 2-(4-dimethylaminophenyl)diazenylbenzoate + 2 NADH + 2 H(+)</text>
        <dbReference type="Rhea" id="RHEA:55872"/>
        <dbReference type="ChEBI" id="CHEBI:15378"/>
        <dbReference type="ChEBI" id="CHEBI:15783"/>
        <dbReference type="ChEBI" id="CHEBI:16567"/>
        <dbReference type="ChEBI" id="CHEBI:57540"/>
        <dbReference type="ChEBI" id="CHEBI:57945"/>
        <dbReference type="ChEBI" id="CHEBI:71579"/>
        <dbReference type="EC" id="1.7.1.17"/>
    </reaction>
    <physiologicalReaction direction="right-to-left" evidence="5">
        <dbReference type="Rhea" id="RHEA:55874"/>
    </physiologicalReaction>
</comment>
<dbReference type="GO" id="GO:0016655">
    <property type="term" value="F:oxidoreductase activity, acting on NAD(P)H, quinone or similar compound as acceptor"/>
    <property type="evidence" value="ECO:0007669"/>
    <property type="project" value="InterPro"/>
</dbReference>
<evidence type="ECO:0000256" key="3">
    <source>
        <dbReference type="ARBA" id="ARBA00023002"/>
    </source>
</evidence>
<evidence type="ECO:0000313" key="9">
    <source>
        <dbReference type="Proteomes" id="UP000258927"/>
    </source>
</evidence>
<keyword evidence="3 6" id="KW-0560">Oxidoreductase</keyword>
<keyword evidence="4 6" id="KW-0520">NAD</keyword>
<organism evidence="8 9">
    <name type="scientific">Maritalea myrionectae</name>
    <dbReference type="NCBI Taxonomy" id="454601"/>
    <lineage>
        <taxon>Bacteria</taxon>
        <taxon>Pseudomonadati</taxon>
        <taxon>Pseudomonadota</taxon>
        <taxon>Alphaproteobacteria</taxon>
        <taxon>Hyphomicrobiales</taxon>
        <taxon>Devosiaceae</taxon>
        <taxon>Maritalea</taxon>
    </lineage>
</organism>
<dbReference type="SUPFAM" id="SSF52218">
    <property type="entry name" value="Flavoproteins"/>
    <property type="match status" value="1"/>
</dbReference>
<feature type="binding site" evidence="6">
    <location>
        <position position="13"/>
    </location>
    <ligand>
        <name>FMN</name>
        <dbReference type="ChEBI" id="CHEBI:58210"/>
    </ligand>
</feature>
<dbReference type="PANTHER" id="PTHR43741:SF2">
    <property type="entry name" value="FMN-DEPENDENT NADH:QUINONE OXIDOREDUCTASE"/>
    <property type="match status" value="1"/>
</dbReference>
<dbReference type="EC" id="1.7.1.17" evidence="6"/>
<dbReference type="EC" id="1.6.5.-" evidence="6"/>
<sequence length="207" mass="22382">MSDKVKILQVNSSVMGEASQSGRLATRIIDQLADQGLVDQVVLRDLNNSLPLITQEWVVANNSPEEDRTAAQQEVLALSDQLIAEIEEADILVIGVALYNFAVSASLKAWIDLICRARKTFVYSEDGPKGLLKGKKAIVTFASGGTPFGSDIDFASDFLRHILGFIGIDDVEFVAADQHFMAENALENADRSADDLVARISASEKAA</sequence>
<dbReference type="GO" id="GO:0010181">
    <property type="term" value="F:FMN binding"/>
    <property type="evidence" value="ECO:0007669"/>
    <property type="project" value="UniProtKB-UniRule"/>
</dbReference>
<dbReference type="Proteomes" id="UP000258927">
    <property type="component" value="Chromosome"/>
</dbReference>
<dbReference type="AlphaFoldDB" id="A0A2R4MHJ8"/>
<proteinExistence type="inferred from homology"/>
<evidence type="ECO:0000256" key="1">
    <source>
        <dbReference type="ARBA" id="ARBA00022630"/>
    </source>
</evidence>
<dbReference type="HAMAP" id="MF_01216">
    <property type="entry name" value="Azoreductase_type1"/>
    <property type="match status" value="1"/>
</dbReference>
<dbReference type="GO" id="GO:0009055">
    <property type="term" value="F:electron transfer activity"/>
    <property type="evidence" value="ECO:0007669"/>
    <property type="project" value="UniProtKB-UniRule"/>
</dbReference>
<keyword evidence="2 6" id="KW-0288">FMN</keyword>
<evidence type="ECO:0000256" key="4">
    <source>
        <dbReference type="ARBA" id="ARBA00023027"/>
    </source>
</evidence>
<gene>
    <name evidence="6" type="primary">azoR</name>
    <name evidence="8" type="ORF">MXMO3_03011</name>
</gene>
<feature type="binding site" evidence="6">
    <location>
        <begin position="19"/>
        <end position="21"/>
    </location>
    <ligand>
        <name>FMN</name>
        <dbReference type="ChEBI" id="CHEBI:58210"/>
    </ligand>
</feature>
<accession>A0A2R4MHJ8</accession>
<dbReference type="KEGG" id="mmyr:MXMO3_03011"/>
<evidence type="ECO:0000256" key="5">
    <source>
        <dbReference type="ARBA" id="ARBA00048542"/>
    </source>
</evidence>
<feature type="domain" description="Flavodoxin-like fold" evidence="7">
    <location>
        <begin position="6"/>
        <end position="196"/>
    </location>
</feature>
<keyword evidence="1 6" id="KW-0285">Flavoprotein</keyword>
<evidence type="ECO:0000256" key="6">
    <source>
        <dbReference type="HAMAP-Rule" id="MF_01216"/>
    </source>
</evidence>
<comment type="cofactor">
    <cofactor evidence="6">
        <name>FMN</name>
        <dbReference type="ChEBI" id="CHEBI:58210"/>
    </cofactor>
    <text evidence="6">Binds 1 FMN per subunit.</text>
</comment>
<evidence type="ECO:0000256" key="2">
    <source>
        <dbReference type="ARBA" id="ARBA00022643"/>
    </source>
</evidence>
<comment type="caution">
    <text evidence="6">Lacks conserved residue(s) required for the propagation of feature annotation.</text>
</comment>